<dbReference type="PANTHER" id="PTHR43685">
    <property type="entry name" value="GLYCOSYLTRANSFERASE"/>
    <property type="match status" value="1"/>
</dbReference>
<evidence type="ECO:0000313" key="2">
    <source>
        <dbReference type="EMBL" id="MCU6742990.1"/>
    </source>
</evidence>
<feature type="domain" description="Glycosyltransferase 2-like" evidence="1">
    <location>
        <begin position="5"/>
        <end position="176"/>
    </location>
</feature>
<dbReference type="InterPro" id="IPR001173">
    <property type="entry name" value="Glyco_trans_2-like"/>
</dbReference>
<accession>A0ABT2SYB6</accession>
<dbReference type="EMBL" id="JAOQKJ010000001">
    <property type="protein sequence ID" value="MCU6742990.1"/>
    <property type="molecule type" value="Genomic_DNA"/>
</dbReference>
<proteinExistence type="predicted"/>
<sequence length="308" mass="35802">MKIDVIIPVYKPDKELFTLLDRLEEQSRRPDDIFLVNTEQTYFEQLIAGTDFWHRYKNVSVKHISRCEFDHGGTRRWAVSRTQNDIFLMMTDDAIPADSHLIERLAAPIEEGRAQMSYARQLIRKDGGVIEAFTRQFNYPDRSELKTAADLKTRGIKAFFASDVCAAYSREWYERLGGFEKHTIFNEDMIFARRLLNAGGSIAYAADAEVYHSHNYTGIQQLKRNFDLGVSHAQYPEIFGGVATQQEGMKLVKETAGYLLKTGKPFMIFKLVWQSGCKYLGYRLGKNYRKLPRRVVLFLTMNREYWKT</sequence>
<evidence type="ECO:0000259" key="1">
    <source>
        <dbReference type="Pfam" id="PF00535"/>
    </source>
</evidence>
<evidence type="ECO:0000313" key="3">
    <source>
        <dbReference type="Proteomes" id="UP001652432"/>
    </source>
</evidence>
<name>A0ABT2SYB6_9FIRM</name>
<comment type="caution">
    <text evidence="2">The sequence shown here is derived from an EMBL/GenBank/DDBJ whole genome shotgun (WGS) entry which is preliminary data.</text>
</comment>
<dbReference type="PANTHER" id="PTHR43685:SF13">
    <property type="entry name" value="O ANTIGEN BIOSYNTHESIS RHAMNOSYLTRANSFERASE RFBN"/>
    <property type="match status" value="1"/>
</dbReference>
<dbReference type="Gene3D" id="3.90.550.10">
    <property type="entry name" value="Spore Coat Polysaccharide Biosynthesis Protein SpsA, Chain A"/>
    <property type="match status" value="1"/>
</dbReference>
<keyword evidence="3" id="KW-1185">Reference proteome</keyword>
<gene>
    <name evidence="2" type="ORF">OCV77_00480</name>
</gene>
<dbReference type="RefSeq" id="WP_262572307.1">
    <property type="nucleotide sequence ID" value="NZ_JAOQKJ010000001.1"/>
</dbReference>
<dbReference type="InterPro" id="IPR029044">
    <property type="entry name" value="Nucleotide-diphossugar_trans"/>
</dbReference>
<dbReference type="Proteomes" id="UP001652432">
    <property type="component" value="Unassembled WGS sequence"/>
</dbReference>
<dbReference type="Pfam" id="PF00535">
    <property type="entry name" value="Glycos_transf_2"/>
    <property type="match status" value="1"/>
</dbReference>
<dbReference type="InterPro" id="IPR050834">
    <property type="entry name" value="Glycosyltransf_2"/>
</dbReference>
<protein>
    <submittedName>
        <fullName evidence="2">Glycosyltransferase family 2 protein</fullName>
    </submittedName>
</protein>
<organism evidence="2 3">
    <name type="scientific">Suilimivivens aceti</name>
    <dbReference type="NCBI Taxonomy" id="2981774"/>
    <lineage>
        <taxon>Bacteria</taxon>
        <taxon>Bacillati</taxon>
        <taxon>Bacillota</taxon>
        <taxon>Clostridia</taxon>
        <taxon>Lachnospirales</taxon>
        <taxon>Lachnospiraceae</taxon>
        <taxon>Suilimivivens</taxon>
    </lineage>
</organism>
<reference evidence="2 3" key="1">
    <citation type="journal article" date="2021" name="ISME Commun">
        <title>Automated analysis of genomic sequences facilitates high-throughput and comprehensive description of bacteria.</title>
        <authorList>
            <person name="Hitch T.C.A."/>
        </authorList>
    </citation>
    <scope>NUCLEOTIDE SEQUENCE [LARGE SCALE GENOMIC DNA]</scope>
    <source>
        <strain evidence="2 3">Sanger_18</strain>
    </source>
</reference>
<dbReference type="SUPFAM" id="SSF53448">
    <property type="entry name" value="Nucleotide-diphospho-sugar transferases"/>
    <property type="match status" value="1"/>
</dbReference>